<accession>A0ABN7VVA6</accession>
<sequence>VLNNNISKLSLEQSLEKTIVPTIDPHILARIILYYDIQNQLKFSIVQIKQGYEQEYFIQAENL</sequence>
<proteinExistence type="predicted"/>
<keyword evidence="2" id="KW-1185">Reference proteome</keyword>
<dbReference type="EMBL" id="CAJVQB010023200">
    <property type="protein sequence ID" value="CAG8801300.1"/>
    <property type="molecule type" value="Genomic_DNA"/>
</dbReference>
<evidence type="ECO:0000313" key="1">
    <source>
        <dbReference type="EMBL" id="CAG8801300.1"/>
    </source>
</evidence>
<reference evidence="1 2" key="1">
    <citation type="submission" date="2021-06" db="EMBL/GenBank/DDBJ databases">
        <authorList>
            <person name="Kallberg Y."/>
            <person name="Tangrot J."/>
            <person name="Rosling A."/>
        </authorList>
    </citation>
    <scope>NUCLEOTIDE SEQUENCE [LARGE SCALE GENOMIC DNA]</scope>
    <source>
        <strain evidence="1 2">120-4 pot B 10/14</strain>
    </source>
</reference>
<gene>
    <name evidence="1" type="ORF">GMARGA_LOCUS23161</name>
</gene>
<protein>
    <submittedName>
        <fullName evidence="1">17871_t:CDS:1</fullName>
    </submittedName>
</protein>
<name>A0ABN7VVA6_GIGMA</name>
<dbReference type="Proteomes" id="UP000789901">
    <property type="component" value="Unassembled WGS sequence"/>
</dbReference>
<organism evidence="1 2">
    <name type="scientific">Gigaspora margarita</name>
    <dbReference type="NCBI Taxonomy" id="4874"/>
    <lineage>
        <taxon>Eukaryota</taxon>
        <taxon>Fungi</taxon>
        <taxon>Fungi incertae sedis</taxon>
        <taxon>Mucoromycota</taxon>
        <taxon>Glomeromycotina</taxon>
        <taxon>Glomeromycetes</taxon>
        <taxon>Diversisporales</taxon>
        <taxon>Gigasporaceae</taxon>
        <taxon>Gigaspora</taxon>
    </lineage>
</organism>
<comment type="caution">
    <text evidence="1">The sequence shown here is derived from an EMBL/GenBank/DDBJ whole genome shotgun (WGS) entry which is preliminary data.</text>
</comment>
<evidence type="ECO:0000313" key="2">
    <source>
        <dbReference type="Proteomes" id="UP000789901"/>
    </source>
</evidence>
<feature type="non-terminal residue" evidence="1">
    <location>
        <position position="1"/>
    </location>
</feature>